<dbReference type="PANTHER" id="PTHR30469:SF12">
    <property type="entry name" value="MULTIDRUG RESISTANCE PROTEIN MDTA"/>
    <property type="match status" value="1"/>
</dbReference>
<dbReference type="Gene3D" id="2.40.50.100">
    <property type="match status" value="1"/>
</dbReference>
<accession>A0A1Y5HXV1</accession>
<dbReference type="InterPro" id="IPR006143">
    <property type="entry name" value="RND_pump_MFP"/>
</dbReference>
<dbReference type="NCBIfam" id="TIGR01730">
    <property type="entry name" value="RND_mfp"/>
    <property type="match status" value="1"/>
</dbReference>
<dbReference type="GO" id="GO:0015562">
    <property type="term" value="F:efflux transmembrane transporter activity"/>
    <property type="evidence" value="ECO:0007669"/>
    <property type="project" value="TreeGrafter"/>
</dbReference>
<protein>
    <recommendedName>
        <fullName evidence="3">Multidrug resistance protein MdtA-like barrel-sandwich hybrid domain-containing protein</fullName>
    </recommendedName>
</protein>
<dbReference type="PANTHER" id="PTHR30469">
    <property type="entry name" value="MULTIDRUG RESISTANCE PROTEIN MDTA"/>
    <property type="match status" value="1"/>
</dbReference>
<reference evidence="5" key="1">
    <citation type="journal article" date="2017" name="Proc. Natl. Acad. Sci. U.S.A.">
        <title>Simulation of Deepwater Horizon oil plume reveals substrate specialization within a complex community of hydrocarbon degraders.</title>
        <authorList>
            <person name="Hu P."/>
            <person name="Dubinsky E.A."/>
            <person name="Probst A.J."/>
            <person name="Wang J."/>
            <person name="Sieber C.M.K."/>
            <person name="Tom L.M."/>
            <person name="Gardinali P."/>
            <person name="Banfield J.F."/>
            <person name="Atlas R.M."/>
            <person name="Andersen G.L."/>
        </authorList>
    </citation>
    <scope>NUCLEOTIDE SEQUENCE [LARGE SCALE GENOMIC DNA]</scope>
</reference>
<dbReference type="GO" id="GO:1990281">
    <property type="term" value="C:efflux pump complex"/>
    <property type="evidence" value="ECO:0007669"/>
    <property type="project" value="TreeGrafter"/>
</dbReference>
<proteinExistence type="inferred from homology"/>
<comment type="caution">
    <text evidence="4">The sequence shown here is derived from an EMBL/GenBank/DDBJ whole genome shotgun (WGS) entry which is preliminary data.</text>
</comment>
<name>A0A1Y5HXV1_OLEAN</name>
<dbReference type="InterPro" id="IPR058625">
    <property type="entry name" value="MdtA-like_BSH"/>
</dbReference>
<organism evidence="4 5">
    <name type="scientific">Oleispira antarctica</name>
    <dbReference type="NCBI Taxonomy" id="188908"/>
    <lineage>
        <taxon>Bacteria</taxon>
        <taxon>Pseudomonadati</taxon>
        <taxon>Pseudomonadota</taxon>
        <taxon>Gammaproteobacteria</taxon>
        <taxon>Oceanospirillales</taxon>
        <taxon>Oceanospirillaceae</taxon>
        <taxon>Oleispira</taxon>
    </lineage>
</organism>
<gene>
    <name evidence="4" type="ORF">A9R00_04465</name>
</gene>
<dbReference type="SUPFAM" id="SSF111369">
    <property type="entry name" value="HlyD-like secretion proteins"/>
    <property type="match status" value="1"/>
</dbReference>
<feature type="transmembrane region" description="Helical" evidence="2">
    <location>
        <begin position="7"/>
        <end position="26"/>
    </location>
</feature>
<dbReference type="Proteomes" id="UP000227088">
    <property type="component" value="Unassembled WGS sequence"/>
</dbReference>
<keyword evidence="2" id="KW-0812">Transmembrane</keyword>
<feature type="domain" description="Multidrug resistance protein MdtA-like barrel-sandwich hybrid" evidence="3">
    <location>
        <begin position="70"/>
        <end position="199"/>
    </location>
</feature>
<dbReference type="Pfam" id="PF25917">
    <property type="entry name" value="BSH_RND"/>
    <property type="match status" value="1"/>
</dbReference>
<dbReference type="AlphaFoldDB" id="A0A1Y5HXV1"/>
<keyword evidence="2" id="KW-0472">Membrane</keyword>
<evidence type="ECO:0000256" key="1">
    <source>
        <dbReference type="ARBA" id="ARBA00009477"/>
    </source>
</evidence>
<dbReference type="Gene3D" id="1.10.287.470">
    <property type="entry name" value="Helix hairpin bin"/>
    <property type="match status" value="1"/>
</dbReference>
<evidence type="ECO:0000313" key="5">
    <source>
        <dbReference type="Proteomes" id="UP000227088"/>
    </source>
</evidence>
<sequence>MNFFKKYYKFSLIFIFGISAISWFIINMPKPEKVEEKVDIPSLTYTNVILQDQSIPVFSRGKVSAANIRHITSEVPGLVVYKNPKLVRGASVEQGELLIKLDQQPFILDIAQKKSALDQANLHLSESKAKARIAQKSAGKKSSQYARHLPQLQFAQSQADAALAALNYANNQLTKTEIKAPIAGKVIEDNINQGEYLQSLSTISKLYGTKIVEVRLPLNDHQIDILGLKENTGDKAETLQQVQVKVNSFHDSETIWHGTVSRIEGERDNNQLLYIIARFDNSSAENQDNKPLLPGSFIEANLSGKVINGLRILPRALIQANKQVWIINQDNRLERKDVNILYRGKDLVYIQHGLQRHDKVVNTSFHHLISGLLVKPSSQPSILDQSVVEAL</sequence>
<dbReference type="Gene3D" id="2.40.30.170">
    <property type="match status" value="1"/>
</dbReference>
<dbReference type="EMBL" id="MABE01000259">
    <property type="protein sequence ID" value="OUS40744.1"/>
    <property type="molecule type" value="Genomic_DNA"/>
</dbReference>
<evidence type="ECO:0000256" key="2">
    <source>
        <dbReference type="SAM" id="Phobius"/>
    </source>
</evidence>
<evidence type="ECO:0000259" key="3">
    <source>
        <dbReference type="Pfam" id="PF25917"/>
    </source>
</evidence>
<evidence type="ECO:0000313" key="4">
    <source>
        <dbReference type="EMBL" id="OUS40744.1"/>
    </source>
</evidence>
<keyword evidence="2" id="KW-1133">Transmembrane helix</keyword>
<dbReference type="Gene3D" id="2.40.420.20">
    <property type="match status" value="1"/>
</dbReference>
<comment type="similarity">
    <text evidence="1">Belongs to the membrane fusion protein (MFP) (TC 8.A.1) family.</text>
</comment>